<comment type="caution">
    <text evidence="1">The sequence shown here is derived from an EMBL/GenBank/DDBJ whole genome shotgun (WGS) entry which is preliminary data.</text>
</comment>
<dbReference type="Proteomes" id="UP000257109">
    <property type="component" value="Unassembled WGS sequence"/>
</dbReference>
<keyword evidence="2" id="KW-1185">Reference proteome</keyword>
<dbReference type="AlphaFoldDB" id="A0A371FJI6"/>
<reference evidence="1" key="1">
    <citation type="submission" date="2018-05" db="EMBL/GenBank/DDBJ databases">
        <title>Draft genome of Mucuna pruriens seed.</title>
        <authorList>
            <person name="Nnadi N.E."/>
            <person name="Vos R."/>
            <person name="Hasami M.H."/>
            <person name="Devisetty U.K."/>
            <person name="Aguiy J.C."/>
        </authorList>
    </citation>
    <scope>NUCLEOTIDE SEQUENCE [LARGE SCALE GENOMIC DNA]</scope>
    <source>
        <strain evidence="1">JCA_2017</strain>
    </source>
</reference>
<proteinExistence type="predicted"/>
<evidence type="ECO:0000313" key="2">
    <source>
        <dbReference type="Proteomes" id="UP000257109"/>
    </source>
</evidence>
<feature type="non-terminal residue" evidence="1">
    <location>
        <position position="1"/>
    </location>
</feature>
<name>A0A371FJI6_MUCPR</name>
<organism evidence="1 2">
    <name type="scientific">Mucuna pruriens</name>
    <name type="common">Velvet bean</name>
    <name type="synonym">Dolichos pruriens</name>
    <dbReference type="NCBI Taxonomy" id="157652"/>
    <lineage>
        <taxon>Eukaryota</taxon>
        <taxon>Viridiplantae</taxon>
        <taxon>Streptophyta</taxon>
        <taxon>Embryophyta</taxon>
        <taxon>Tracheophyta</taxon>
        <taxon>Spermatophyta</taxon>
        <taxon>Magnoliopsida</taxon>
        <taxon>eudicotyledons</taxon>
        <taxon>Gunneridae</taxon>
        <taxon>Pentapetalae</taxon>
        <taxon>rosids</taxon>
        <taxon>fabids</taxon>
        <taxon>Fabales</taxon>
        <taxon>Fabaceae</taxon>
        <taxon>Papilionoideae</taxon>
        <taxon>50 kb inversion clade</taxon>
        <taxon>NPAAA clade</taxon>
        <taxon>indigoferoid/millettioid clade</taxon>
        <taxon>Phaseoleae</taxon>
        <taxon>Mucuna</taxon>
    </lineage>
</organism>
<accession>A0A371FJI6</accession>
<protein>
    <submittedName>
        <fullName evidence="1">Uncharacterized protein</fullName>
    </submittedName>
</protein>
<sequence length="81" mass="9472">MGEKPPLAKFPLLIREFFKTMIETRNSHFSYAIREPIINITNGTWSVLLNKLLGLSPLEEEMRGARLKMTWLEEHLDDVDE</sequence>
<dbReference type="EMBL" id="QJKJ01008911">
    <property type="protein sequence ID" value="RDX78293.1"/>
    <property type="molecule type" value="Genomic_DNA"/>
</dbReference>
<evidence type="ECO:0000313" key="1">
    <source>
        <dbReference type="EMBL" id="RDX78293.1"/>
    </source>
</evidence>
<gene>
    <name evidence="1" type="ORF">CR513_41464</name>
</gene>